<dbReference type="NCBIfam" id="TIGR00589">
    <property type="entry name" value="ogt"/>
    <property type="match status" value="1"/>
</dbReference>
<evidence type="ECO:0000256" key="5">
    <source>
        <dbReference type="ARBA" id="ARBA00022603"/>
    </source>
</evidence>
<dbReference type="Proteomes" id="UP001174909">
    <property type="component" value="Unassembled WGS sequence"/>
</dbReference>
<keyword evidence="5 13" id="KW-0489">Methyltransferase</keyword>
<keyword evidence="6" id="KW-0808">Transferase</keyword>
<feature type="domain" description="Methylated-DNA-[protein]-cysteine S-methyltransferase DNA binding" evidence="12">
    <location>
        <begin position="56"/>
        <end position="136"/>
    </location>
</feature>
<evidence type="ECO:0000256" key="2">
    <source>
        <dbReference type="ARBA" id="ARBA00008711"/>
    </source>
</evidence>
<dbReference type="EMBL" id="CASHTH010000901">
    <property type="protein sequence ID" value="CAI8008831.1"/>
    <property type="molecule type" value="Genomic_DNA"/>
</dbReference>
<evidence type="ECO:0000256" key="11">
    <source>
        <dbReference type="ARBA" id="ARBA00049348"/>
    </source>
</evidence>
<evidence type="ECO:0000256" key="8">
    <source>
        <dbReference type="ARBA" id="ARBA00023204"/>
    </source>
</evidence>
<evidence type="ECO:0000256" key="10">
    <source>
        <dbReference type="ARBA" id="ARBA00031621"/>
    </source>
</evidence>
<dbReference type="EC" id="2.1.1.63" evidence="3"/>
<evidence type="ECO:0000256" key="6">
    <source>
        <dbReference type="ARBA" id="ARBA00022679"/>
    </source>
</evidence>
<accession>A0AA35W9B1</accession>
<keyword evidence="14" id="KW-1185">Reference proteome</keyword>
<dbReference type="CDD" id="cd06445">
    <property type="entry name" value="ATase"/>
    <property type="match status" value="1"/>
</dbReference>
<name>A0AA35W9B1_GEOBA</name>
<proteinExistence type="inferred from homology"/>
<keyword evidence="8" id="KW-0234">DNA repair</keyword>
<evidence type="ECO:0000256" key="7">
    <source>
        <dbReference type="ARBA" id="ARBA00022763"/>
    </source>
</evidence>
<evidence type="ECO:0000313" key="13">
    <source>
        <dbReference type="EMBL" id="CAI8008831.1"/>
    </source>
</evidence>
<dbReference type="AlphaFoldDB" id="A0AA35W9B1"/>
<dbReference type="GO" id="GO:0032259">
    <property type="term" value="P:methylation"/>
    <property type="evidence" value="ECO:0007669"/>
    <property type="project" value="UniProtKB-KW"/>
</dbReference>
<organism evidence="13 14">
    <name type="scientific">Geodia barretti</name>
    <name type="common">Barrett's horny sponge</name>
    <dbReference type="NCBI Taxonomy" id="519541"/>
    <lineage>
        <taxon>Eukaryota</taxon>
        <taxon>Metazoa</taxon>
        <taxon>Porifera</taxon>
        <taxon>Demospongiae</taxon>
        <taxon>Heteroscleromorpha</taxon>
        <taxon>Tetractinellida</taxon>
        <taxon>Astrophorina</taxon>
        <taxon>Geodiidae</taxon>
        <taxon>Geodia</taxon>
    </lineage>
</organism>
<comment type="caution">
    <text evidence="13">The sequence shown here is derived from an EMBL/GenBank/DDBJ whole genome shotgun (WGS) entry which is preliminary data.</text>
</comment>
<dbReference type="InterPro" id="IPR001497">
    <property type="entry name" value="MethylDNA_cys_MeTrfase_AS"/>
</dbReference>
<evidence type="ECO:0000313" key="14">
    <source>
        <dbReference type="Proteomes" id="UP001174909"/>
    </source>
</evidence>
<comment type="catalytic activity">
    <reaction evidence="11">
        <text>a 6-O-methyl-2'-deoxyguanosine in DNA + L-cysteinyl-[protein] = S-methyl-L-cysteinyl-[protein] + a 2'-deoxyguanosine in DNA</text>
        <dbReference type="Rhea" id="RHEA:24000"/>
        <dbReference type="Rhea" id="RHEA-COMP:10131"/>
        <dbReference type="Rhea" id="RHEA-COMP:10132"/>
        <dbReference type="Rhea" id="RHEA-COMP:11367"/>
        <dbReference type="Rhea" id="RHEA-COMP:11368"/>
        <dbReference type="ChEBI" id="CHEBI:29950"/>
        <dbReference type="ChEBI" id="CHEBI:82612"/>
        <dbReference type="ChEBI" id="CHEBI:85445"/>
        <dbReference type="ChEBI" id="CHEBI:85448"/>
        <dbReference type="EC" id="2.1.1.63"/>
    </reaction>
</comment>
<gene>
    <name evidence="13" type="ORF">GBAR_LOCUS6015</name>
</gene>
<dbReference type="PROSITE" id="PS00374">
    <property type="entry name" value="MGMT"/>
    <property type="match status" value="1"/>
</dbReference>
<dbReference type="PANTHER" id="PTHR10815">
    <property type="entry name" value="METHYLATED-DNA--PROTEIN-CYSTEINE METHYLTRANSFERASE"/>
    <property type="match status" value="1"/>
</dbReference>
<evidence type="ECO:0000256" key="9">
    <source>
        <dbReference type="ARBA" id="ARBA00030795"/>
    </source>
</evidence>
<protein>
    <recommendedName>
        <fullName evidence="4">Methylated-DNA--protein-cysteine methyltransferase</fullName>
        <ecNumber evidence="3">2.1.1.63</ecNumber>
    </recommendedName>
    <alternativeName>
        <fullName evidence="9">6-O-methylguanine-DNA methyltransferase</fullName>
    </alternativeName>
    <alternativeName>
        <fullName evidence="10">O-6-methylguanine-DNA-alkyltransferase</fullName>
    </alternativeName>
</protein>
<evidence type="ECO:0000256" key="4">
    <source>
        <dbReference type="ARBA" id="ARBA00015377"/>
    </source>
</evidence>
<evidence type="ECO:0000256" key="1">
    <source>
        <dbReference type="ARBA" id="ARBA00001286"/>
    </source>
</evidence>
<dbReference type="Gene3D" id="1.10.10.10">
    <property type="entry name" value="Winged helix-like DNA-binding domain superfamily/Winged helix DNA-binding domain"/>
    <property type="match status" value="1"/>
</dbReference>
<evidence type="ECO:0000256" key="3">
    <source>
        <dbReference type="ARBA" id="ARBA00011918"/>
    </source>
</evidence>
<keyword evidence="7" id="KW-0227">DNA damage</keyword>
<dbReference type="GO" id="GO:0003908">
    <property type="term" value="F:methylated-DNA-[protein]-cysteine S-methyltransferase activity"/>
    <property type="evidence" value="ECO:0007669"/>
    <property type="project" value="UniProtKB-EC"/>
</dbReference>
<dbReference type="GO" id="GO:0006281">
    <property type="term" value="P:DNA repair"/>
    <property type="evidence" value="ECO:0007669"/>
    <property type="project" value="UniProtKB-KW"/>
</dbReference>
<dbReference type="InterPro" id="IPR014048">
    <property type="entry name" value="MethylDNA_cys_MeTrfase_DNA-bd"/>
</dbReference>
<comment type="catalytic activity">
    <reaction evidence="1">
        <text>a 4-O-methyl-thymidine in DNA + L-cysteinyl-[protein] = a thymidine in DNA + S-methyl-L-cysteinyl-[protein]</text>
        <dbReference type="Rhea" id="RHEA:53428"/>
        <dbReference type="Rhea" id="RHEA-COMP:10131"/>
        <dbReference type="Rhea" id="RHEA-COMP:10132"/>
        <dbReference type="Rhea" id="RHEA-COMP:13555"/>
        <dbReference type="Rhea" id="RHEA-COMP:13556"/>
        <dbReference type="ChEBI" id="CHEBI:29950"/>
        <dbReference type="ChEBI" id="CHEBI:82612"/>
        <dbReference type="ChEBI" id="CHEBI:137386"/>
        <dbReference type="ChEBI" id="CHEBI:137387"/>
        <dbReference type="EC" id="2.1.1.63"/>
    </reaction>
</comment>
<sequence length="147" mass="15780">MKPTPEEILEDLSDDLRGSEQDEAAFPQARECLERYFVGDTAALDEIALDLSNAPPFFGAAWEACRTIPAGETRSYSWLAAEAGRPNAARAAGQAMARNPLALVIPCHRVIGSSGDSARYGAGGLTVKARLLQMEQGELGLRKESET</sequence>
<dbReference type="SUPFAM" id="SSF46767">
    <property type="entry name" value="Methylated DNA-protein cysteine methyltransferase, C-terminal domain"/>
    <property type="match status" value="1"/>
</dbReference>
<dbReference type="FunFam" id="1.10.10.10:FF:000214">
    <property type="entry name" value="Methylated-DNA--protein-cysteine methyltransferase"/>
    <property type="match status" value="1"/>
</dbReference>
<reference evidence="13" key="1">
    <citation type="submission" date="2023-03" db="EMBL/GenBank/DDBJ databases">
        <authorList>
            <person name="Steffen K."/>
            <person name="Cardenas P."/>
        </authorList>
    </citation>
    <scope>NUCLEOTIDE SEQUENCE</scope>
</reference>
<dbReference type="Pfam" id="PF01035">
    <property type="entry name" value="DNA_binding_1"/>
    <property type="match status" value="1"/>
</dbReference>
<evidence type="ECO:0000259" key="12">
    <source>
        <dbReference type="Pfam" id="PF01035"/>
    </source>
</evidence>
<dbReference type="InterPro" id="IPR036217">
    <property type="entry name" value="MethylDNA_cys_MeTrfase_DNAb"/>
</dbReference>
<dbReference type="PANTHER" id="PTHR10815:SF5">
    <property type="entry name" value="METHYLATED-DNA--PROTEIN-CYSTEINE METHYLTRANSFERASE"/>
    <property type="match status" value="1"/>
</dbReference>
<comment type="similarity">
    <text evidence="2">Belongs to the MGMT family.</text>
</comment>
<dbReference type="InterPro" id="IPR036388">
    <property type="entry name" value="WH-like_DNA-bd_sf"/>
</dbReference>